<accession>A0AAE2SBP3</accession>
<evidence type="ECO:0000313" key="3">
    <source>
        <dbReference type="Proteomes" id="UP000634206"/>
    </source>
</evidence>
<keyword evidence="3" id="KW-1185">Reference proteome</keyword>
<comment type="caution">
    <text evidence="2">The sequence shown here is derived from an EMBL/GenBank/DDBJ whole genome shotgun (WGS) entry which is preliminary data.</text>
</comment>
<dbReference type="AlphaFoldDB" id="A0AAE2SBP3"/>
<evidence type="ECO:0000256" key="1">
    <source>
        <dbReference type="SAM" id="MobiDB-lite"/>
    </source>
</evidence>
<dbReference type="SUPFAM" id="SSF48452">
    <property type="entry name" value="TPR-like"/>
    <property type="match status" value="1"/>
</dbReference>
<dbReference type="InterPro" id="IPR036249">
    <property type="entry name" value="Thioredoxin-like_sf"/>
</dbReference>
<dbReference type="InterPro" id="IPR011990">
    <property type="entry name" value="TPR-like_helical_dom_sf"/>
</dbReference>
<evidence type="ECO:0000313" key="2">
    <source>
        <dbReference type="EMBL" id="MBK1855215.1"/>
    </source>
</evidence>
<dbReference type="EMBL" id="JAENIG010000005">
    <property type="protein sequence ID" value="MBK1855215.1"/>
    <property type="molecule type" value="Genomic_DNA"/>
</dbReference>
<proteinExistence type="predicted"/>
<dbReference type="Gene3D" id="1.25.40.10">
    <property type="entry name" value="Tetratricopeptide repeat domain"/>
    <property type="match status" value="1"/>
</dbReference>
<gene>
    <name evidence="2" type="ORF">JIN83_09620</name>
</gene>
<dbReference type="Proteomes" id="UP000634206">
    <property type="component" value="Unassembled WGS sequence"/>
</dbReference>
<dbReference type="RefSeq" id="WP_309489828.1">
    <property type="nucleotide sequence ID" value="NZ_JAENIG010000005.1"/>
</dbReference>
<name>A0AAE2SBP3_9BACT</name>
<reference evidence="2" key="1">
    <citation type="submission" date="2021-01" db="EMBL/GenBank/DDBJ databases">
        <title>Modified the classification status of verrucomicrobia.</title>
        <authorList>
            <person name="Feng X."/>
        </authorList>
    </citation>
    <scope>NUCLEOTIDE SEQUENCE</scope>
    <source>
        <strain evidence="2">5K15</strain>
    </source>
</reference>
<protein>
    <submittedName>
        <fullName evidence="2">Thioredoxin family protein</fullName>
    </submittedName>
</protein>
<dbReference type="SUPFAM" id="SSF52833">
    <property type="entry name" value="Thioredoxin-like"/>
    <property type="match status" value="1"/>
</dbReference>
<organism evidence="2 3">
    <name type="scientific">Oceaniferula flava</name>
    <dbReference type="NCBI Taxonomy" id="2800421"/>
    <lineage>
        <taxon>Bacteria</taxon>
        <taxon>Pseudomonadati</taxon>
        <taxon>Verrucomicrobiota</taxon>
        <taxon>Verrucomicrobiia</taxon>
        <taxon>Verrucomicrobiales</taxon>
        <taxon>Verrucomicrobiaceae</taxon>
        <taxon>Oceaniferula</taxon>
    </lineage>
</organism>
<feature type="compositionally biased region" description="Basic and acidic residues" evidence="1">
    <location>
        <begin position="218"/>
        <end position="228"/>
    </location>
</feature>
<feature type="region of interest" description="Disordered" evidence="1">
    <location>
        <begin position="206"/>
        <end position="234"/>
    </location>
</feature>
<dbReference type="Gene3D" id="3.40.30.10">
    <property type="entry name" value="Glutaredoxin"/>
    <property type="match status" value="1"/>
</dbReference>
<sequence>MPGWHQQTKKLVANGQLAVAGIVQEQHPDRAALYMQWQQMDWPVLSDPFNDLAISAVPITLLIDEHGIIRYRNPKPKDLQRFLQTTYSDQAEKQPVRLLPRGIEELESLLAQSPKNATAHFRLGVAYRMRFDSEKRQFDDFAKAMSHWQTALELNPNQYIWRRRIQQYGPRLDKPYSFYDWVSQARRDISQRGEVALPLSAEPSGAEFAVPSRSAGRGKKETALKHPDPQGQVARDTKGLVSSRTVIVASTNRKKSAVRVHLTLQPGELTTWTNDAGNVSFHLDPDSPVEVRDLKIPTLPKSDSSAETRVVEFELHPKAGQPLPDKISASAFYYVCTKSDHTCQFLRSDMMITLKK</sequence>